<dbReference type="Proteomes" id="UP000630923">
    <property type="component" value="Unassembled WGS sequence"/>
</dbReference>
<accession>A0A919EA96</accession>
<dbReference type="PANTHER" id="PTHR40547:SF1">
    <property type="entry name" value="SLL0298 PROTEIN"/>
    <property type="match status" value="1"/>
</dbReference>
<evidence type="ECO:0000313" key="4">
    <source>
        <dbReference type="Proteomes" id="UP000630923"/>
    </source>
</evidence>
<feature type="domain" description="DUF2062" evidence="2">
    <location>
        <begin position="27"/>
        <end position="174"/>
    </location>
</feature>
<feature type="transmembrane region" description="Helical" evidence="1">
    <location>
        <begin position="93"/>
        <end position="110"/>
    </location>
</feature>
<keyword evidence="1" id="KW-1133">Transmembrane helix</keyword>
<evidence type="ECO:0000259" key="2">
    <source>
        <dbReference type="Pfam" id="PF09835"/>
    </source>
</evidence>
<reference evidence="3" key="2">
    <citation type="submission" date="2020-09" db="EMBL/GenBank/DDBJ databases">
        <authorList>
            <person name="Sun Q."/>
            <person name="Kim S."/>
        </authorList>
    </citation>
    <scope>NUCLEOTIDE SEQUENCE</scope>
    <source>
        <strain evidence="3">KCTC 42590</strain>
    </source>
</reference>
<dbReference type="InterPro" id="IPR018639">
    <property type="entry name" value="DUF2062"/>
</dbReference>
<dbReference type="Pfam" id="PF09835">
    <property type="entry name" value="DUF2062"/>
    <property type="match status" value="1"/>
</dbReference>
<proteinExistence type="predicted"/>
<feature type="transmembrane region" description="Helical" evidence="1">
    <location>
        <begin position="46"/>
        <end position="73"/>
    </location>
</feature>
<sequence length="191" mass="21542">MLFRRRDKQRLTDKVITWVWPRRGWSRAARYVWFRVARLPGTPHSIAAGIASGAAVSFTPFIGFHFLMGFLVAWILRGNLFASAIGTFVGNPWTFPLMFALNATIGAAILGEDMVAEMPEFVWANISQDPLGYLASIWPAFMPLLVGSIPSVVVAWIVFYFAFKILLTGYHANRVRRKKPDYLVGEDENDT</sequence>
<evidence type="ECO:0000313" key="3">
    <source>
        <dbReference type="EMBL" id="GHF29672.1"/>
    </source>
</evidence>
<comment type="caution">
    <text evidence="3">The sequence shown here is derived from an EMBL/GenBank/DDBJ whole genome shotgun (WGS) entry which is preliminary data.</text>
</comment>
<dbReference type="PANTHER" id="PTHR40547">
    <property type="entry name" value="SLL0298 PROTEIN"/>
    <property type="match status" value="1"/>
</dbReference>
<organism evidence="3 4">
    <name type="scientific">Kordiimonas sediminis</name>
    <dbReference type="NCBI Taxonomy" id="1735581"/>
    <lineage>
        <taxon>Bacteria</taxon>
        <taxon>Pseudomonadati</taxon>
        <taxon>Pseudomonadota</taxon>
        <taxon>Alphaproteobacteria</taxon>
        <taxon>Kordiimonadales</taxon>
        <taxon>Kordiimonadaceae</taxon>
        <taxon>Kordiimonas</taxon>
    </lineage>
</organism>
<protein>
    <recommendedName>
        <fullName evidence="2">DUF2062 domain-containing protein</fullName>
    </recommendedName>
</protein>
<dbReference type="EMBL" id="BNCI01000002">
    <property type="protein sequence ID" value="GHF29672.1"/>
    <property type="molecule type" value="Genomic_DNA"/>
</dbReference>
<reference evidence="3" key="1">
    <citation type="journal article" date="2014" name="Int. J. Syst. Evol. Microbiol.">
        <title>Complete genome sequence of Corynebacterium casei LMG S-19264T (=DSM 44701T), isolated from a smear-ripened cheese.</title>
        <authorList>
            <consortium name="US DOE Joint Genome Institute (JGI-PGF)"/>
            <person name="Walter F."/>
            <person name="Albersmeier A."/>
            <person name="Kalinowski J."/>
            <person name="Ruckert C."/>
        </authorList>
    </citation>
    <scope>NUCLEOTIDE SEQUENCE</scope>
    <source>
        <strain evidence="3">KCTC 42590</strain>
    </source>
</reference>
<keyword evidence="4" id="KW-1185">Reference proteome</keyword>
<dbReference type="AlphaFoldDB" id="A0A919EA96"/>
<keyword evidence="1" id="KW-0812">Transmembrane</keyword>
<gene>
    <name evidence="3" type="ORF">GCM10017044_26180</name>
</gene>
<name>A0A919EA96_9PROT</name>
<evidence type="ECO:0000256" key="1">
    <source>
        <dbReference type="SAM" id="Phobius"/>
    </source>
</evidence>
<dbReference type="RefSeq" id="WP_191253663.1">
    <property type="nucleotide sequence ID" value="NZ_BNCI01000002.1"/>
</dbReference>
<keyword evidence="1" id="KW-0472">Membrane</keyword>
<feature type="transmembrane region" description="Helical" evidence="1">
    <location>
        <begin position="153"/>
        <end position="172"/>
    </location>
</feature>